<dbReference type="InterPro" id="IPR011022">
    <property type="entry name" value="Arrestin_C-like"/>
</dbReference>
<reference evidence="4" key="1">
    <citation type="submission" date="2025-08" db="UniProtKB">
        <authorList>
            <consortium name="Ensembl"/>
        </authorList>
    </citation>
    <scope>IDENTIFICATION</scope>
</reference>
<evidence type="ECO:0000313" key="5">
    <source>
        <dbReference type="Proteomes" id="UP000694389"/>
    </source>
</evidence>
<dbReference type="Gene3D" id="2.60.40.640">
    <property type="match status" value="2"/>
</dbReference>
<dbReference type="InterPro" id="IPR011021">
    <property type="entry name" value="Arrestin-like_N"/>
</dbReference>
<dbReference type="GeneTree" id="ENSGT00940000164012"/>
<sequence>MSRIKDFKVTHEAVNPQDTFSAGDTVTGTVTFTLTKETKVKSLLVKLKGDANVHWTEGSGDDKISRLSLNSHRGKWEYLASSISTVSFFSFTYKCICGLLLFYRDFPSSFKGEYGKIVYILEAKMSRSWRMASNAQKELKFVSKSFSLPGQCPQSGSVDKNVGVFSKEKVRMSATIDKNICSPGDTLFVVATISNSSSKTMRAKFNLLQTAVYRASGSTTSSEISLCKMAGDNIPLNSEETVSCQLKVPDDAIYTLHNCEILSVDYCVKVYLDISFAIDPEVVFPLNIVPSGFANLHPGQAMGPYPAGALNPTSGYNQWPQQPAPYGYPNAAFPPVPYQAPTAPPMFQQGEQPPNYMPLSLPSHDTVGRTGSDDAELQKEHK</sequence>
<dbReference type="GO" id="GO:0005886">
    <property type="term" value="C:plasma membrane"/>
    <property type="evidence" value="ECO:0007669"/>
    <property type="project" value="TreeGrafter"/>
</dbReference>
<dbReference type="Pfam" id="PF02752">
    <property type="entry name" value="Arrestin_C"/>
    <property type="match status" value="1"/>
</dbReference>
<reference evidence="4" key="2">
    <citation type="submission" date="2025-09" db="UniProtKB">
        <authorList>
            <consortium name="Ensembl"/>
        </authorList>
    </citation>
    <scope>IDENTIFICATION</scope>
</reference>
<dbReference type="InterPro" id="IPR050357">
    <property type="entry name" value="Arrestin_domain-protein"/>
</dbReference>
<dbReference type="PANTHER" id="PTHR11188:SF135">
    <property type="entry name" value="ARRESTIN DOMAIN CONTAINING 3-LIKE-RELATED"/>
    <property type="match status" value="1"/>
</dbReference>
<dbReference type="InterPro" id="IPR014752">
    <property type="entry name" value="Arrestin-like_C"/>
</dbReference>
<dbReference type="GO" id="GO:0007399">
    <property type="term" value="P:nervous system development"/>
    <property type="evidence" value="ECO:0007669"/>
    <property type="project" value="UniProtKB-ARBA"/>
</dbReference>
<dbReference type="SUPFAM" id="SSF81296">
    <property type="entry name" value="E set domains"/>
    <property type="match status" value="2"/>
</dbReference>
<keyword evidence="5" id="KW-1185">Reference proteome</keyword>
<name>A0A8C4DU98_DICLA</name>
<dbReference type="GO" id="GO:0015031">
    <property type="term" value="P:protein transport"/>
    <property type="evidence" value="ECO:0007669"/>
    <property type="project" value="TreeGrafter"/>
</dbReference>
<evidence type="ECO:0000259" key="3">
    <source>
        <dbReference type="SMART" id="SM01017"/>
    </source>
</evidence>
<dbReference type="Proteomes" id="UP000694389">
    <property type="component" value="Unassembled WGS sequence"/>
</dbReference>
<dbReference type="AlphaFoldDB" id="A0A8C4DU98"/>
<evidence type="ECO:0000313" key="4">
    <source>
        <dbReference type="Ensembl" id="ENSDLAP00005008935.2"/>
    </source>
</evidence>
<dbReference type="Pfam" id="PF00339">
    <property type="entry name" value="Arrestin_N"/>
    <property type="match status" value="1"/>
</dbReference>
<dbReference type="InterPro" id="IPR014756">
    <property type="entry name" value="Ig_E-set"/>
</dbReference>
<feature type="domain" description="Arrestin C-terminal-like" evidence="3">
    <location>
        <begin position="166"/>
        <end position="293"/>
    </location>
</feature>
<accession>A0A8C4DU98</accession>
<protein>
    <recommendedName>
        <fullName evidence="3">Arrestin C-terminal-like domain-containing protein</fullName>
    </recommendedName>
</protein>
<dbReference type="PANTHER" id="PTHR11188">
    <property type="entry name" value="ARRESTIN DOMAIN CONTAINING PROTEIN"/>
    <property type="match status" value="1"/>
</dbReference>
<proteinExistence type="inferred from homology"/>
<comment type="similarity">
    <text evidence="1">Belongs to the arrestin family.</text>
</comment>
<dbReference type="SMART" id="SM01017">
    <property type="entry name" value="Arrestin_C"/>
    <property type="match status" value="1"/>
</dbReference>
<feature type="region of interest" description="Disordered" evidence="2">
    <location>
        <begin position="339"/>
        <end position="382"/>
    </location>
</feature>
<dbReference type="Ensembl" id="ENSDLAT00005009816.2">
    <property type="protein sequence ID" value="ENSDLAP00005008935.2"/>
    <property type="gene ID" value="ENSDLAG00005004747.2"/>
</dbReference>
<evidence type="ECO:0000256" key="1">
    <source>
        <dbReference type="ARBA" id="ARBA00005298"/>
    </source>
</evidence>
<organism evidence="4 5">
    <name type="scientific">Dicentrarchus labrax</name>
    <name type="common">European seabass</name>
    <name type="synonym">Morone labrax</name>
    <dbReference type="NCBI Taxonomy" id="13489"/>
    <lineage>
        <taxon>Eukaryota</taxon>
        <taxon>Metazoa</taxon>
        <taxon>Chordata</taxon>
        <taxon>Craniata</taxon>
        <taxon>Vertebrata</taxon>
        <taxon>Euteleostomi</taxon>
        <taxon>Actinopterygii</taxon>
        <taxon>Neopterygii</taxon>
        <taxon>Teleostei</taxon>
        <taxon>Neoteleostei</taxon>
        <taxon>Acanthomorphata</taxon>
        <taxon>Eupercaria</taxon>
        <taxon>Moronidae</taxon>
        <taxon>Dicentrarchus</taxon>
    </lineage>
</organism>
<dbReference type="GO" id="GO:0005737">
    <property type="term" value="C:cytoplasm"/>
    <property type="evidence" value="ECO:0007669"/>
    <property type="project" value="TreeGrafter"/>
</dbReference>
<evidence type="ECO:0000256" key="2">
    <source>
        <dbReference type="SAM" id="MobiDB-lite"/>
    </source>
</evidence>